<evidence type="ECO:0000256" key="3">
    <source>
        <dbReference type="ARBA" id="ARBA00022771"/>
    </source>
</evidence>
<keyword evidence="5" id="KW-0238">DNA-binding</keyword>
<keyword evidence="8" id="KW-1185">Reference proteome</keyword>
<evidence type="ECO:0000256" key="2">
    <source>
        <dbReference type="ARBA" id="ARBA00022723"/>
    </source>
</evidence>
<dbReference type="PANTHER" id="PTHR47165">
    <property type="entry name" value="OS03G0429900 PROTEIN"/>
    <property type="match status" value="1"/>
</dbReference>
<dbReference type="Gene3D" id="2.40.50.140">
    <property type="entry name" value="Nucleic acid-binding proteins"/>
    <property type="match status" value="1"/>
</dbReference>
<comment type="similarity">
    <text evidence="1">Belongs to the replication factor A protein 1 family.</text>
</comment>
<dbReference type="GO" id="GO:0008270">
    <property type="term" value="F:zinc ion binding"/>
    <property type="evidence" value="ECO:0007669"/>
    <property type="project" value="UniProtKB-KW"/>
</dbReference>
<dbReference type="InterPro" id="IPR013955">
    <property type="entry name" value="Rep_factor-A_C"/>
</dbReference>
<sequence>MAAKLRLVRYFPKFYKSSKDSIRELDFVFHDVKGQRIHGSAPGYVQVIVDALNNSPVNNLRVVIVQFCRARTFEDGSIKAVNIFDATKLIMGDIPEILSFKERYNSHIRPSESTFQYVRPFISNIGEDLESGISPIKSVADFMNANEERNYWIFGNIIDISGNFFFKSCPECVRKVEPKGESFWCNYCKNSIPFAILRYKLHISIVDDTGVVPLLCWDKVSREMIGKSCEEVVNDMLKEDDGALLPSGIEQLNDKAFMFKVSKKKDQFGSYNGPFTVARITADPILLDRFGPLPITSQESNGELLSPIRAVEAKVNSPKRAVQAELKDNSPISAAHSEMYSPMRDEDDEGYSPIRAVTTEQYSPNRAVKAEVHSPNWVAKGEMDCPLIAGNGCKEKTKKREQTEVFVEGSCCSEEPKGHKKIKIEKL</sequence>
<dbReference type="PANTHER" id="PTHR47165:SF4">
    <property type="entry name" value="OS03G0429900 PROTEIN"/>
    <property type="match status" value="1"/>
</dbReference>
<dbReference type="InterPro" id="IPR047192">
    <property type="entry name" value="Euk_RPA1_DBD_C"/>
</dbReference>
<comment type="caution">
    <text evidence="7">The sequence shown here is derived from an EMBL/GenBank/DDBJ whole genome shotgun (WGS) entry which is preliminary data.</text>
</comment>
<evidence type="ECO:0000256" key="1">
    <source>
        <dbReference type="ARBA" id="ARBA00005690"/>
    </source>
</evidence>
<dbReference type="Proteomes" id="UP001153555">
    <property type="component" value="Unassembled WGS sequence"/>
</dbReference>
<evidence type="ECO:0000313" key="7">
    <source>
        <dbReference type="EMBL" id="CAA0833529.1"/>
    </source>
</evidence>
<name>A0A9N7NML5_STRHE</name>
<dbReference type="GO" id="GO:0003677">
    <property type="term" value="F:DNA binding"/>
    <property type="evidence" value="ECO:0007669"/>
    <property type="project" value="UniProtKB-KW"/>
</dbReference>
<evidence type="ECO:0000256" key="5">
    <source>
        <dbReference type="ARBA" id="ARBA00023125"/>
    </source>
</evidence>
<evidence type="ECO:0000259" key="6">
    <source>
        <dbReference type="Pfam" id="PF08646"/>
    </source>
</evidence>
<evidence type="ECO:0000313" key="8">
    <source>
        <dbReference type="Proteomes" id="UP001153555"/>
    </source>
</evidence>
<dbReference type="AlphaFoldDB" id="A0A9N7NML5"/>
<dbReference type="SUPFAM" id="SSF50249">
    <property type="entry name" value="Nucleic acid-binding proteins"/>
    <property type="match status" value="1"/>
</dbReference>
<dbReference type="EMBL" id="CACSLK010027840">
    <property type="protein sequence ID" value="CAA0833529.1"/>
    <property type="molecule type" value="Genomic_DNA"/>
</dbReference>
<evidence type="ECO:0000256" key="4">
    <source>
        <dbReference type="ARBA" id="ARBA00022833"/>
    </source>
</evidence>
<keyword evidence="3" id="KW-0863">Zinc-finger</keyword>
<dbReference type="InterPro" id="IPR012340">
    <property type="entry name" value="NA-bd_OB-fold"/>
</dbReference>
<dbReference type="Pfam" id="PF08646">
    <property type="entry name" value="Rep_fac-A_C"/>
    <property type="match status" value="1"/>
</dbReference>
<proteinExistence type="inferred from homology"/>
<reference evidence="7" key="1">
    <citation type="submission" date="2019-12" db="EMBL/GenBank/DDBJ databases">
        <authorList>
            <person name="Scholes J."/>
        </authorList>
    </citation>
    <scope>NUCLEOTIDE SEQUENCE</scope>
</reference>
<keyword evidence="4" id="KW-0862">Zinc</keyword>
<dbReference type="CDD" id="cd04476">
    <property type="entry name" value="RPA1_DBD_C"/>
    <property type="match status" value="1"/>
</dbReference>
<gene>
    <name evidence="7" type="ORF">SHERM_28788</name>
</gene>
<protein>
    <recommendedName>
        <fullName evidence="6">Replication factor A C-terminal domain-containing protein</fullName>
    </recommendedName>
</protein>
<organism evidence="7 8">
    <name type="scientific">Striga hermonthica</name>
    <name type="common">Purple witchweed</name>
    <name type="synonym">Buchnera hermonthica</name>
    <dbReference type="NCBI Taxonomy" id="68872"/>
    <lineage>
        <taxon>Eukaryota</taxon>
        <taxon>Viridiplantae</taxon>
        <taxon>Streptophyta</taxon>
        <taxon>Embryophyta</taxon>
        <taxon>Tracheophyta</taxon>
        <taxon>Spermatophyta</taxon>
        <taxon>Magnoliopsida</taxon>
        <taxon>eudicotyledons</taxon>
        <taxon>Gunneridae</taxon>
        <taxon>Pentapetalae</taxon>
        <taxon>asterids</taxon>
        <taxon>lamiids</taxon>
        <taxon>Lamiales</taxon>
        <taxon>Orobanchaceae</taxon>
        <taxon>Buchnereae</taxon>
        <taxon>Striga</taxon>
    </lineage>
</organism>
<accession>A0A9N7NML5</accession>
<keyword evidence="2" id="KW-0479">Metal-binding</keyword>
<feature type="domain" description="Replication factor A C-terminal" evidence="6">
    <location>
        <begin position="162"/>
        <end position="269"/>
    </location>
</feature>
<dbReference type="OrthoDB" id="897685at2759"/>